<dbReference type="EMBL" id="CP123388">
    <property type="protein sequence ID" value="XCC97426.1"/>
    <property type="molecule type" value="Genomic_DNA"/>
</dbReference>
<geneLocation type="plasmid" evidence="1">
    <name>unnamed3</name>
</geneLocation>
<organism evidence="1">
    <name type="scientific">Alloyangia sp. H15</name>
    <dbReference type="NCBI Taxonomy" id="3029062"/>
    <lineage>
        <taxon>Bacteria</taxon>
        <taxon>Pseudomonadati</taxon>
        <taxon>Pseudomonadota</taxon>
        <taxon>Alphaproteobacteria</taxon>
        <taxon>Rhodobacterales</taxon>
        <taxon>Roseobacteraceae</taxon>
        <taxon>Alloyangia</taxon>
    </lineage>
</organism>
<dbReference type="RefSeq" id="WP_353476316.1">
    <property type="nucleotide sequence ID" value="NZ_CP123388.1"/>
</dbReference>
<dbReference type="AlphaFoldDB" id="A0AAU8AR29"/>
<protein>
    <submittedName>
        <fullName evidence="1">Uncharacterized protein</fullName>
    </submittedName>
</protein>
<evidence type="ECO:0000313" key="1">
    <source>
        <dbReference type="EMBL" id="XCC97426.1"/>
    </source>
</evidence>
<reference evidence="1" key="1">
    <citation type="submission" date="2023-02" db="EMBL/GenBank/DDBJ databases">
        <title>Description and genomic characterization of Salipiger bruguierae sp. nov., isolated from the sediment of mangrove plant Bruguiera sexangula.</title>
        <authorList>
            <person name="Long M."/>
        </authorList>
    </citation>
    <scope>NUCLEOTIDE SEQUENCE</scope>
    <source>
        <strain evidence="1">H15</strain>
        <plasmid evidence="1">unnamed3</plasmid>
    </source>
</reference>
<sequence length="90" mass="9802">MQHQTINNIPVISEKSSKEELIRYIRLLEARLEIDTLPGSGMDFSTGLHATPGGTRTPAPQQARVDMLRSGMDAVGLRDAALSALRSERG</sequence>
<keyword evidence="1" id="KW-0614">Plasmid</keyword>
<proteinExistence type="predicted"/>
<gene>
    <name evidence="1" type="ORF">PVT71_26930</name>
</gene>
<name>A0AAU8AR29_9RHOB</name>
<accession>A0AAU8AR29</accession>